<dbReference type="SUPFAM" id="SSF143120">
    <property type="entry name" value="YefM-like"/>
    <property type="match status" value="1"/>
</dbReference>
<dbReference type="AlphaFoldDB" id="A0A8J6XIT4"/>
<keyword evidence="3" id="KW-1185">Reference proteome</keyword>
<organism evidence="2 3">
    <name type="scientific">Iningainema tapete BLCC-T55</name>
    <dbReference type="NCBI Taxonomy" id="2748662"/>
    <lineage>
        <taxon>Bacteria</taxon>
        <taxon>Bacillati</taxon>
        <taxon>Cyanobacteriota</taxon>
        <taxon>Cyanophyceae</taxon>
        <taxon>Nostocales</taxon>
        <taxon>Scytonemataceae</taxon>
        <taxon>Iningainema tapete</taxon>
    </lineage>
</organism>
<dbReference type="NCBIfam" id="TIGR01552">
    <property type="entry name" value="phd_fam"/>
    <property type="match status" value="1"/>
</dbReference>
<evidence type="ECO:0000313" key="3">
    <source>
        <dbReference type="Proteomes" id="UP000629098"/>
    </source>
</evidence>
<accession>A0A8J6XIT4</accession>
<dbReference type="EMBL" id="JACXAE010000054">
    <property type="protein sequence ID" value="MBD2773562.1"/>
    <property type="molecule type" value="Genomic_DNA"/>
</dbReference>
<evidence type="ECO:0000313" key="2">
    <source>
        <dbReference type="EMBL" id="MBD2773562.1"/>
    </source>
</evidence>
<protein>
    <submittedName>
        <fullName evidence="2">Type II toxin-antitoxin system prevent-host-death family antitoxin</fullName>
    </submittedName>
</protein>
<evidence type="ECO:0000256" key="1">
    <source>
        <dbReference type="ARBA" id="ARBA00009981"/>
    </source>
</evidence>
<dbReference type="Gene3D" id="3.40.1620.10">
    <property type="entry name" value="YefM-like domain"/>
    <property type="match status" value="1"/>
</dbReference>
<reference evidence="2" key="1">
    <citation type="submission" date="2020-09" db="EMBL/GenBank/DDBJ databases">
        <title>Iningainema tapete sp. nov. (Scytonemataceae, Cyanobacteria) from greenhouses in central Florida (USA) produces two types of nodularin with biosynthetic potential for microcystin-LR and anabaenopeptins.</title>
        <authorList>
            <person name="Berthold D.E."/>
            <person name="Lefler F.W."/>
            <person name="Huang I.-S."/>
            <person name="Abdulla H."/>
            <person name="Zimba P.V."/>
            <person name="Laughinghouse H.D. IV."/>
        </authorList>
    </citation>
    <scope>NUCLEOTIDE SEQUENCE</scope>
    <source>
        <strain evidence="2">BLCCT55</strain>
    </source>
</reference>
<dbReference type="RefSeq" id="WP_190829501.1">
    <property type="nucleotide sequence ID" value="NZ_CAWPPI010000054.1"/>
</dbReference>
<comment type="similarity">
    <text evidence="1">Belongs to the phD/YefM antitoxin family.</text>
</comment>
<gene>
    <name evidence="2" type="ORF">ICL16_16140</name>
</gene>
<dbReference type="Proteomes" id="UP000629098">
    <property type="component" value="Unassembled WGS sequence"/>
</dbReference>
<sequence>MKTIEITESDTLWSEYVQSQEPIVLTRNGKPVAALVPIEGVDMETLSLSMNPKFLEIIERSRASQKTEGRLSLEEVRQQLGL</sequence>
<comment type="caution">
    <text evidence="2">The sequence shown here is derived from an EMBL/GenBank/DDBJ whole genome shotgun (WGS) entry which is preliminary data.</text>
</comment>
<name>A0A8J6XIT4_9CYAN</name>
<dbReference type="InterPro" id="IPR036165">
    <property type="entry name" value="YefM-like_sf"/>
</dbReference>
<proteinExistence type="inferred from homology"/>